<gene>
    <name evidence="5" type="ORF">H8693_03960</name>
</gene>
<dbReference type="PANTHER" id="PTHR44169">
    <property type="entry name" value="NADPH-DEPENDENT 1-ACYLDIHYDROXYACETONE PHOSPHATE REDUCTASE"/>
    <property type="match status" value="1"/>
</dbReference>
<sequence length="276" mass="29682">MNRIVLITGGTKGIGLAVAQAFLAKGDIVIGASRRPAEVPFPTHALDLSSEESIRECVGWVAREYGRIDILVNSAGMGIGGPLEDYSDAQLQRECQLNFIGTARMICAVLPYMRAQNAGKIISIGSVAARIPIPFQSMYSASKAALASMTGALRLELKGTGVSLCVVEPGDTATGFTAAREFAAGTGQHSCYQAPCEHALNAMMHDEIHGKSPETVARAVVRLAGKRRMPARRVVCMDYKLLCLAARLLPVRVVEWVLGLLYLKSKKDAGYRYAKK</sequence>
<dbReference type="PROSITE" id="PS00061">
    <property type="entry name" value="ADH_SHORT"/>
    <property type="match status" value="1"/>
</dbReference>
<feature type="domain" description="Ketoreductase" evidence="4">
    <location>
        <begin position="3"/>
        <end position="170"/>
    </location>
</feature>
<dbReference type="InterPro" id="IPR002347">
    <property type="entry name" value="SDR_fam"/>
</dbReference>
<protein>
    <submittedName>
        <fullName evidence="5">SDR family NAD(P)-dependent oxidoreductase</fullName>
    </submittedName>
</protein>
<dbReference type="PRINTS" id="PR00080">
    <property type="entry name" value="SDRFAMILY"/>
</dbReference>
<dbReference type="InterPro" id="IPR036291">
    <property type="entry name" value="NAD(P)-bd_dom_sf"/>
</dbReference>
<dbReference type="InterPro" id="IPR057326">
    <property type="entry name" value="KR_dom"/>
</dbReference>
<evidence type="ECO:0000256" key="3">
    <source>
        <dbReference type="RuleBase" id="RU000363"/>
    </source>
</evidence>
<dbReference type="EMBL" id="JACRSS010000001">
    <property type="protein sequence ID" value="MBC8538086.1"/>
    <property type="molecule type" value="Genomic_DNA"/>
</dbReference>
<evidence type="ECO:0000313" key="5">
    <source>
        <dbReference type="EMBL" id="MBC8538086.1"/>
    </source>
</evidence>
<keyword evidence="2" id="KW-0560">Oxidoreductase</keyword>
<comment type="caution">
    <text evidence="5">The sequence shown here is derived from an EMBL/GenBank/DDBJ whole genome shotgun (WGS) entry which is preliminary data.</text>
</comment>
<dbReference type="PANTHER" id="PTHR44169:SF6">
    <property type="entry name" value="NADPH-DEPENDENT 1-ACYLDIHYDROXYACETONE PHOSPHATE REDUCTASE"/>
    <property type="match status" value="1"/>
</dbReference>
<dbReference type="PRINTS" id="PR00081">
    <property type="entry name" value="GDHRDH"/>
</dbReference>
<organism evidence="5 6">
    <name type="scientific">Guopingia tenuis</name>
    <dbReference type="NCBI Taxonomy" id="2763656"/>
    <lineage>
        <taxon>Bacteria</taxon>
        <taxon>Bacillati</taxon>
        <taxon>Bacillota</taxon>
        <taxon>Clostridia</taxon>
        <taxon>Christensenellales</taxon>
        <taxon>Christensenellaceae</taxon>
        <taxon>Guopingia</taxon>
    </lineage>
</organism>
<proteinExistence type="inferred from homology"/>
<dbReference type="InterPro" id="IPR020904">
    <property type="entry name" value="Sc_DH/Rdtase_CS"/>
</dbReference>
<name>A0A926HWV4_9FIRM</name>
<accession>A0A926HWV4</accession>
<evidence type="ECO:0000313" key="6">
    <source>
        <dbReference type="Proteomes" id="UP000617951"/>
    </source>
</evidence>
<evidence type="ECO:0000259" key="4">
    <source>
        <dbReference type="SMART" id="SM00822"/>
    </source>
</evidence>
<dbReference type="RefSeq" id="WP_249279871.1">
    <property type="nucleotide sequence ID" value="NZ_JACRSS010000001.1"/>
</dbReference>
<comment type="similarity">
    <text evidence="1 3">Belongs to the short-chain dehydrogenases/reductases (SDR) family.</text>
</comment>
<evidence type="ECO:0000256" key="2">
    <source>
        <dbReference type="ARBA" id="ARBA00023002"/>
    </source>
</evidence>
<dbReference type="Proteomes" id="UP000617951">
    <property type="component" value="Unassembled WGS sequence"/>
</dbReference>
<dbReference type="AlphaFoldDB" id="A0A926HWV4"/>
<dbReference type="SMART" id="SM00822">
    <property type="entry name" value="PKS_KR"/>
    <property type="match status" value="1"/>
</dbReference>
<dbReference type="SUPFAM" id="SSF51735">
    <property type="entry name" value="NAD(P)-binding Rossmann-fold domains"/>
    <property type="match status" value="1"/>
</dbReference>
<evidence type="ECO:0000256" key="1">
    <source>
        <dbReference type="ARBA" id="ARBA00006484"/>
    </source>
</evidence>
<dbReference type="Gene3D" id="3.40.50.720">
    <property type="entry name" value="NAD(P)-binding Rossmann-like Domain"/>
    <property type="match status" value="1"/>
</dbReference>
<dbReference type="GO" id="GO:0016491">
    <property type="term" value="F:oxidoreductase activity"/>
    <property type="evidence" value="ECO:0007669"/>
    <property type="project" value="UniProtKB-KW"/>
</dbReference>
<reference evidence="5" key="1">
    <citation type="submission" date="2020-08" db="EMBL/GenBank/DDBJ databases">
        <title>Genome public.</title>
        <authorList>
            <person name="Liu C."/>
            <person name="Sun Q."/>
        </authorList>
    </citation>
    <scope>NUCLEOTIDE SEQUENCE</scope>
    <source>
        <strain evidence="5">NSJ-63</strain>
    </source>
</reference>
<keyword evidence="6" id="KW-1185">Reference proteome</keyword>
<dbReference type="Pfam" id="PF00106">
    <property type="entry name" value="adh_short"/>
    <property type="match status" value="1"/>
</dbReference>